<organism evidence="1 2">
    <name type="scientific">Acerihabitans arboris</name>
    <dbReference type="NCBI Taxonomy" id="2691583"/>
    <lineage>
        <taxon>Bacteria</taxon>
        <taxon>Pseudomonadati</taxon>
        <taxon>Pseudomonadota</taxon>
        <taxon>Gammaproteobacteria</taxon>
        <taxon>Enterobacterales</taxon>
        <taxon>Pectobacteriaceae</taxon>
        <taxon>Acerihabitans</taxon>
    </lineage>
</organism>
<name>A0A845SLC3_9GAMM</name>
<evidence type="ECO:0000313" key="2">
    <source>
        <dbReference type="Proteomes" id="UP000461443"/>
    </source>
</evidence>
<reference evidence="1 2" key="1">
    <citation type="submission" date="2019-12" db="EMBL/GenBank/DDBJ databases">
        <authorList>
            <person name="Lee S.D."/>
        </authorList>
    </citation>
    <scope>NUCLEOTIDE SEQUENCE [LARGE SCALE GENOMIC DNA]</scope>
    <source>
        <strain evidence="1 2">SAP-6</strain>
    </source>
</reference>
<dbReference type="AlphaFoldDB" id="A0A845SLC3"/>
<comment type="caution">
    <text evidence="1">The sequence shown here is derived from an EMBL/GenBank/DDBJ whole genome shotgun (WGS) entry which is preliminary data.</text>
</comment>
<evidence type="ECO:0000313" key="1">
    <source>
        <dbReference type="EMBL" id="NDL62095.1"/>
    </source>
</evidence>
<gene>
    <name evidence="1" type="ORF">GRH90_04910</name>
</gene>
<dbReference type="Proteomes" id="UP000461443">
    <property type="component" value="Unassembled WGS sequence"/>
</dbReference>
<accession>A0A845SLC3</accession>
<keyword evidence="2" id="KW-1185">Reference proteome</keyword>
<sequence length="58" mass="6539">MKLVWAMVGSRNAASTLPPAVWFAYNTDRKGVHPQTHLAGWCWVLAYHGSPRPEKDMT</sequence>
<dbReference type="EMBL" id="WUBS01000003">
    <property type="protein sequence ID" value="NDL62095.1"/>
    <property type="molecule type" value="Genomic_DNA"/>
</dbReference>
<proteinExistence type="predicted"/>
<reference evidence="1 2" key="2">
    <citation type="submission" date="2020-02" db="EMBL/GenBank/DDBJ databases">
        <title>The new genus of Enterobacteriales.</title>
        <authorList>
            <person name="Kim I.S."/>
        </authorList>
    </citation>
    <scope>NUCLEOTIDE SEQUENCE [LARGE SCALE GENOMIC DNA]</scope>
    <source>
        <strain evidence="1 2">SAP-6</strain>
    </source>
</reference>
<protein>
    <submittedName>
        <fullName evidence="1">Uncharacterized protein</fullName>
    </submittedName>
</protein>